<proteinExistence type="inferred from homology"/>
<organism evidence="11 12">
    <name type="scientific">Clavelina lepadiformis</name>
    <name type="common">Light-bulb sea squirt</name>
    <name type="synonym">Ascidia lepadiformis</name>
    <dbReference type="NCBI Taxonomy" id="159417"/>
    <lineage>
        <taxon>Eukaryota</taxon>
        <taxon>Metazoa</taxon>
        <taxon>Chordata</taxon>
        <taxon>Tunicata</taxon>
        <taxon>Ascidiacea</taxon>
        <taxon>Aplousobranchia</taxon>
        <taxon>Clavelinidae</taxon>
        <taxon>Clavelina</taxon>
    </lineage>
</organism>
<keyword evidence="4" id="KW-0808">Transferase</keyword>
<keyword evidence="9 10" id="KW-0472">Membrane</keyword>
<keyword evidence="7 10" id="KW-1133">Transmembrane helix</keyword>
<accession>A0ABP0FX82</accession>
<evidence type="ECO:0000256" key="7">
    <source>
        <dbReference type="ARBA" id="ARBA00022989"/>
    </source>
</evidence>
<keyword evidence="3 10" id="KW-0328">Glycosyltransferase</keyword>
<comment type="caution">
    <text evidence="11">The sequence shown here is derived from an EMBL/GenBank/DDBJ whole genome shotgun (WGS) entry which is preliminary data.</text>
</comment>
<evidence type="ECO:0000313" key="12">
    <source>
        <dbReference type="Proteomes" id="UP001642483"/>
    </source>
</evidence>
<evidence type="ECO:0000313" key="11">
    <source>
        <dbReference type="EMBL" id="CAK8683908.1"/>
    </source>
</evidence>
<keyword evidence="8 10" id="KW-0333">Golgi apparatus</keyword>
<feature type="transmembrane region" description="Helical" evidence="10">
    <location>
        <begin position="17"/>
        <end position="35"/>
    </location>
</feature>
<evidence type="ECO:0000256" key="10">
    <source>
        <dbReference type="RuleBase" id="RU363063"/>
    </source>
</evidence>
<evidence type="ECO:0000256" key="6">
    <source>
        <dbReference type="ARBA" id="ARBA00022968"/>
    </source>
</evidence>
<dbReference type="PANTHER" id="PTHR11214">
    <property type="entry name" value="BETA-1,3-N-ACETYLGLUCOSAMINYLTRANSFERASE"/>
    <property type="match status" value="1"/>
</dbReference>
<protein>
    <recommendedName>
        <fullName evidence="10">Hexosyltransferase</fullName>
        <ecNumber evidence="10">2.4.1.-</ecNumber>
    </recommendedName>
</protein>
<evidence type="ECO:0000256" key="9">
    <source>
        <dbReference type="ARBA" id="ARBA00023136"/>
    </source>
</evidence>
<gene>
    <name evidence="11" type="ORF">CVLEPA_LOCUS14919</name>
</gene>
<dbReference type="Pfam" id="PF01762">
    <property type="entry name" value="Galactosyl_T"/>
    <property type="match status" value="1"/>
</dbReference>
<comment type="similarity">
    <text evidence="2 10">Belongs to the glycosyltransferase 31 family.</text>
</comment>
<evidence type="ECO:0000256" key="8">
    <source>
        <dbReference type="ARBA" id="ARBA00023034"/>
    </source>
</evidence>
<keyword evidence="5 10" id="KW-0812">Transmembrane</keyword>
<evidence type="ECO:0000256" key="2">
    <source>
        <dbReference type="ARBA" id="ARBA00008661"/>
    </source>
</evidence>
<dbReference type="PANTHER" id="PTHR11214:SF283">
    <property type="entry name" value="N-ACETYLLACTOSAMINIDE BETA-1,3-N-ACETYLGLUCOSAMINYLTRANSFERASE 4-LIKE"/>
    <property type="match status" value="1"/>
</dbReference>
<dbReference type="EC" id="2.4.1.-" evidence="10"/>
<comment type="subcellular location">
    <subcellularLocation>
        <location evidence="1 10">Golgi apparatus membrane</location>
        <topology evidence="1 10">Single-pass type II membrane protein</topology>
    </subcellularLocation>
</comment>
<evidence type="ECO:0000256" key="4">
    <source>
        <dbReference type="ARBA" id="ARBA00022679"/>
    </source>
</evidence>
<dbReference type="InterPro" id="IPR002659">
    <property type="entry name" value="Glyco_trans_31"/>
</dbReference>
<evidence type="ECO:0000256" key="1">
    <source>
        <dbReference type="ARBA" id="ARBA00004323"/>
    </source>
</evidence>
<sequence length="437" mass="50608">MGAIDFLVKWKCFLRRLFIFVLGVTVGVNMTMVIFPSRCNPLTRNMEISGLLRVVYNEDVVLPSHNQFNEELRTNSSQKIVRVQEKSFVNMSSKILSEVIPFFKKLPEKYLRNRKPRRQVKEFLLRPVVEPGPSLIMFFVKSACQYSARRDLIRQTWGSIESINQENFRLVFLVGNCKELFQVRILEEKDKHHDILQANVSDGYKFLPDKVLSAYQWLYYEAGNISNFYGFTDDDCLIKMLDIYKYFKVNRNSLLAKNTVYCGYIYSNESLPSRNPRSKYYVAYDVYSEARYPQFCHGGLILASHKTVADIYRIAEVTERGRFHLEDVYVAGILREKVGNGSISITTLGKNRFSKKYKNFVVHLGLSDNLVTAFHSSWMTQLMTMTIHKGNDVIPGISKTSKQYHATMKPTTSSSLLAMHGFLQNNKNVKKFLLKKL</sequence>
<name>A0ABP0FX82_CLALP</name>
<reference evidence="11 12" key="1">
    <citation type="submission" date="2024-02" db="EMBL/GenBank/DDBJ databases">
        <authorList>
            <person name="Daric V."/>
            <person name="Darras S."/>
        </authorList>
    </citation>
    <scope>NUCLEOTIDE SEQUENCE [LARGE SCALE GENOMIC DNA]</scope>
</reference>
<keyword evidence="6 10" id="KW-0735">Signal-anchor</keyword>
<dbReference type="Gene3D" id="3.90.550.50">
    <property type="match status" value="1"/>
</dbReference>
<dbReference type="EMBL" id="CAWYQH010000097">
    <property type="protein sequence ID" value="CAK8683908.1"/>
    <property type="molecule type" value="Genomic_DNA"/>
</dbReference>
<evidence type="ECO:0000256" key="5">
    <source>
        <dbReference type="ARBA" id="ARBA00022692"/>
    </source>
</evidence>
<dbReference type="Proteomes" id="UP001642483">
    <property type="component" value="Unassembled WGS sequence"/>
</dbReference>
<keyword evidence="12" id="KW-1185">Reference proteome</keyword>
<evidence type="ECO:0000256" key="3">
    <source>
        <dbReference type="ARBA" id="ARBA00022676"/>
    </source>
</evidence>